<gene>
    <name evidence="7 12" type="primary">panB</name>
    <name evidence="12" type="ORF">ENX03_02805</name>
</gene>
<dbReference type="GO" id="GO:0015940">
    <property type="term" value="P:pantothenate biosynthetic process"/>
    <property type="evidence" value="ECO:0007669"/>
    <property type="project" value="UniProtKB-UniRule"/>
</dbReference>
<comment type="similarity">
    <text evidence="2 7">Belongs to the PanB family.</text>
</comment>
<evidence type="ECO:0000313" key="12">
    <source>
        <dbReference type="EMBL" id="HFT92873.1"/>
    </source>
</evidence>
<dbReference type="CDD" id="cd06557">
    <property type="entry name" value="KPHMT-like"/>
    <property type="match status" value="1"/>
</dbReference>
<comment type="function">
    <text evidence="6 7">Catalyzes the reversible reaction in which hydroxymethyl group from 5,10-methylenetetrahydrofolate is transferred onto alpha-ketoisovalerate to form ketopantoate.</text>
</comment>
<evidence type="ECO:0000256" key="6">
    <source>
        <dbReference type="ARBA" id="ARBA00056497"/>
    </source>
</evidence>
<evidence type="ECO:0000256" key="10">
    <source>
        <dbReference type="PIRSR" id="PIRSR000388-3"/>
    </source>
</evidence>
<dbReference type="GO" id="GO:0008168">
    <property type="term" value="F:methyltransferase activity"/>
    <property type="evidence" value="ECO:0007669"/>
    <property type="project" value="UniProtKB-KW"/>
</dbReference>
<keyword evidence="12" id="KW-0489">Methyltransferase</keyword>
<dbReference type="FunFam" id="3.20.20.60:FF:000003">
    <property type="entry name" value="3-methyl-2-oxobutanoate hydroxymethyltransferase"/>
    <property type="match status" value="1"/>
</dbReference>
<dbReference type="InterPro" id="IPR015813">
    <property type="entry name" value="Pyrv/PenolPyrv_kinase-like_dom"/>
</dbReference>
<dbReference type="InterPro" id="IPR003700">
    <property type="entry name" value="Pantoate_hydroxy_MeTrfase"/>
</dbReference>
<dbReference type="PANTHER" id="PTHR20881">
    <property type="entry name" value="3-METHYL-2-OXOBUTANOATE HYDROXYMETHYLTRANSFERASE"/>
    <property type="match status" value="1"/>
</dbReference>
<dbReference type="Gene3D" id="3.20.20.60">
    <property type="entry name" value="Phosphoenolpyruvate-binding domains"/>
    <property type="match status" value="1"/>
</dbReference>
<feature type="compositionally biased region" description="Basic and acidic residues" evidence="11">
    <location>
        <begin position="256"/>
        <end position="272"/>
    </location>
</feature>
<keyword evidence="7 10" id="KW-0460">Magnesium</keyword>
<dbReference type="PANTHER" id="PTHR20881:SF0">
    <property type="entry name" value="3-METHYL-2-OXOBUTANOATE HYDROXYMETHYLTRANSFERASE"/>
    <property type="match status" value="1"/>
</dbReference>
<keyword evidence="7" id="KW-0963">Cytoplasm</keyword>
<organism evidence="12">
    <name type="scientific">Leptospirillum ferriphilum</name>
    <dbReference type="NCBI Taxonomy" id="178606"/>
    <lineage>
        <taxon>Bacteria</taxon>
        <taxon>Pseudomonadati</taxon>
        <taxon>Nitrospirota</taxon>
        <taxon>Nitrospiria</taxon>
        <taxon>Nitrospirales</taxon>
        <taxon>Nitrospiraceae</taxon>
        <taxon>Leptospirillum</taxon>
    </lineage>
</organism>
<evidence type="ECO:0000256" key="4">
    <source>
        <dbReference type="ARBA" id="ARBA00022655"/>
    </source>
</evidence>
<evidence type="ECO:0000256" key="2">
    <source>
        <dbReference type="ARBA" id="ARBA00008676"/>
    </source>
</evidence>
<feature type="binding site" evidence="7 10">
    <location>
        <position position="47"/>
    </location>
    <ligand>
        <name>Mg(2+)</name>
        <dbReference type="ChEBI" id="CHEBI:18420"/>
    </ligand>
</feature>
<protein>
    <recommendedName>
        <fullName evidence="7">3-methyl-2-oxobutanoate hydroxymethyltransferase</fullName>
        <ecNumber evidence="7">2.1.2.11</ecNumber>
    </recommendedName>
    <alternativeName>
        <fullName evidence="7">Ketopantoate hydroxymethyltransferase</fullName>
        <shortName evidence="7">KPHMT</shortName>
    </alternativeName>
</protein>
<reference evidence="12" key="1">
    <citation type="journal article" date="2020" name="mSystems">
        <title>Genome- and Community-Level Interaction Insights into Carbon Utilization and Element Cycling Functions of Hydrothermarchaeota in Hydrothermal Sediment.</title>
        <authorList>
            <person name="Zhou Z."/>
            <person name="Liu Y."/>
            <person name="Xu W."/>
            <person name="Pan J."/>
            <person name="Luo Z.H."/>
            <person name="Li M."/>
        </authorList>
    </citation>
    <scope>NUCLEOTIDE SEQUENCE [LARGE SCALE GENOMIC DNA]</scope>
    <source>
        <strain evidence="12">SpSt-902</strain>
    </source>
</reference>
<dbReference type="GO" id="GO:0032259">
    <property type="term" value="P:methylation"/>
    <property type="evidence" value="ECO:0007669"/>
    <property type="project" value="UniProtKB-KW"/>
</dbReference>
<comment type="caution">
    <text evidence="12">The sequence shown here is derived from an EMBL/GenBank/DDBJ whole genome shotgun (WGS) entry which is preliminary data.</text>
</comment>
<keyword evidence="5 7" id="KW-0808">Transferase</keyword>
<keyword evidence="4 7" id="KW-0566">Pantothenate biosynthesis</keyword>
<evidence type="ECO:0000256" key="8">
    <source>
        <dbReference type="PIRSR" id="PIRSR000388-1"/>
    </source>
</evidence>
<evidence type="ECO:0000256" key="1">
    <source>
        <dbReference type="ARBA" id="ARBA00005033"/>
    </source>
</evidence>
<dbReference type="SUPFAM" id="SSF51621">
    <property type="entry name" value="Phosphoenolpyruvate/pyruvate domain"/>
    <property type="match status" value="1"/>
</dbReference>
<dbReference type="AlphaFoldDB" id="A0A7C3R2T1"/>
<sequence>MASKAMTIDLLLDRKKNGLPITMVTAYDAPAAQLLSQAKIDIALVGDTLGMVVQGKENTLHVTMEEMLYHTRMVRNALDGPLLVTDMPFLSYQISEEEAHRNAGRLIKEGGAQAVKIEGGSEISGLVRRLTLSMIPVIGHIGMKPMGVHQMGGFKVQGRDPVSRREILDDARSLLEAGVFALVLEAIPASLGREITRMSPVPTIGIGAGPDTDGQVLVFHDLTGLTPAPLPRFARAFGNAGEVALRALSEFKSAVEQKKFPSAEESYADKKNRTQPPPPPRTKRKDD</sequence>
<comment type="subcellular location">
    <subcellularLocation>
        <location evidence="7">Cytoplasm</location>
    </subcellularLocation>
</comment>
<comment type="catalytic activity">
    <reaction evidence="7">
        <text>(6R)-5,10-methylene-5,6,7,8-tetrahydrofolate + 3-methyl-2-oxobutanoate + H2O = 2-dehydropantoate + (6S)-5,6,7,8-tetrahydrofolate</text>
        <dbReference type="Rhea" id="RHEA:11824"/>
        <dbReference type="ChEBI" id="CHEBI:11561"/>
        <dbReference type="ChEBI" id="CHEBI:11851"/>
        <dbReference type="ChEBI" id="CHEBI:15377"/>
        <dbReference type="ChEBI" id="CHEBI:15636"/>
        <dbReference type="ChEBI" id="CHEBI:57453"/>
        <dbReference type="EC" id="2.1.2.11"/>
    </reaction>
</comment>
<dbReference type="HAMAP" id="MF_00156">
    <property type="entry name" value="PanB"/>
    <property type="match status" value="1"/>
</dbReference>
<dbReference type="PIRSF" id="PIRSF000388">
    <property type="entry name" value="Pantoate_hydroxy_MeTrfase"/>
    <property type="match status" value="1"/>
</dbReference>
<comment type="pathway">
    <text evidence="1 7">Cofactor biosynthesis; (R)-pantothenate biosynthesis; (R)-pantoate from 3-methyl-2-oxobutanoate: step 1/2.</text>
</comment>
<feature type="binding site" evidence="7 9">
    <location>
        <begin position="47"/>
        <end position="48"/>
    </location>
    <ligand>
        <name>3-methyl-2-oxobutanoate</name>
        <dbReference type="ChEBI" id="CHEBI:11851"/>
    </ligand>
</feature>
<proteinExistence type="inferred from homology"/>
<name>A0A7C3R2T1_9BACT</name>
<comment type="subunit">
    <text evidence="3 7">Homodecamer; pentamer of dimers.</text>
</comment>
<evidence type="ECO:0000256" key="11">
    <source>
        <dbReference type="SAM" id="MobiDB-lite"/>
    </source>
</evidence>
<dbReference type="GO" id="GO:0003864">
    <property type="term" value="F:3-methyl-2-oxobutanoate hydroxymethyltransferase activity"/>
    <property type="evidence" value="ECO:0007669"/>
    <property type="project" value="UniProtKB-UniRule"/>
</dbReference>
<feature type="region of interest" description="Disordered" evidence="11">
    <location>
        <begin position="256"/>
        <end position="287"/>
    </location>
</feature>
<feature type="binding site" evidence="7 9">
    <location>
        <position position="86"/>
    </location>
    <ligand>
        <name>3-methyl-2-oxobutanoate</name>
        <dbReference type="ChEBI" id="CHEBI:11851"/>
    </ligand>
</feature>
<dbReference type="UniPathway" id="UPA00028">
    <property type="reaction ID" value="UER00003"/>
</dbReference>
<feature type="binding site" evidence="7 10">
    <location>
        <position position="86"/>
    </location>
    <ligand>
        <name>Mg(2+)</name>
        <dbReference type="ChEBI" id="CHEBI:18420"/>
    </ligand>
</feature>
<feature type="binding site" evidence="7 10">
    <location>
        <position position="118"/>
    </location>
    <ligand>
        <name>Mg(2+)</name>
        <dbReference type="ChEBI" id="CHEBI:18420"/>
    </ligand>
</feature>
<feature type="binding site" evidence="7 9">
    <location>
        <position position="116"/>
    </location>
    <ligand>
        <name>3-methyl-2-oxobutanoate</name>
        <dbReference type="ChEBI" id="CHEBI:11851"/>
    </ligand>
</feature>
<evidence type="ECO:0000256" key="7">
    <source>
        <dbReference type="HAMAP-Rule" id="MF_00156"/>
    </source>
</evidence>
<accession>A0A7C3R2T1</accession>
<keyword evidence="7 10" id="KW-0479">Metal-binding</keyword>
<dbReference type="NCBIfam" id="TIGR00222">
    <property type="entry name" value="panB"/>
    <property type="match status" value="1"/>
</dbReference>
<evidence type="ECO:0000256" key="9">
    <source>
        <dbReference type="PIRSR" id="PIRSR000388-2"/>
    </source>
</evidence>
<dbReference type="Pfam" id="PF02548">
    <property type="entry name" value="Pantoate_transf"/>
    <property type="match status" value="1"/>
</dbReference>
<dbReference type="GO" id="GO:0000287">
    <property type="term" value="F:magnesium ion binding"/>
    <property type="evidence" value="ECO:0007669"/>
    <property type="project" value="TreeGrafter"/>
</dbReference>
<dbReference type="EMBL" id="DTMM01000064">
    <property type="protein sequence ID" value="HFT92873.1"/>
    <property type="molecule type" value="Genomic_DNA"/>
</dbReference>
<dbReference type="GO" id="GO:0005737">
    <property type="term" value="C:cytoplasm"/>
    <property type="evidence" value="ECO:0007669"/>
    <property type="project" value="UniProtKB-SubCell"/>
</dbReference>
<evidence type="ECO:0000256" key="3">
    <source>
        <dbReference type="ARBA" id="ARBA00011424"/>
    </source>
</evidence>
<dbReference type="NCBIfam" id="NF001452">
    <property type="entry name" value="PRK00311.1"/>
    <property type="match status" value="1"/>
</dbReference>
<evidence type="ECO:0000256" key="5">
    <source>
        <dbReference type="ARBA" id="ARBA00022679"/>
    </source>
</evidence>
<dbReference type="InterPro" id="IPR040442">
    <property type="entry name" value="Pyrv_kinase-like_dom_sf"/>
</dbReference>
<dbReference type="EC" id="2.1.2.11" evidence="7"/>
<feature type="active site" description="Proton acceptor" evidence="7 8">
    <location>
        <position position="185"/>
    </location>
</feature>
<comment type="cofactor">
    <cofactor evidence="7 10">
        <name>Mg(2+)</name>
        <dbReference type="ChEBI" id="CHEBI:18420"/>
    </cofactor>
    <text evidence="7 10">Binds 1 Mg(2+) ion per subunit.</text>
</comment>